<evidence type="ECO:0000313" key="1">
    <source>
        <dbReference type="EMBL" id="MBW31668.1"/>
    </source>
</evidence>
<sequence>MLEKVWQNLLLDVLCLYTVRRATLLHHLQHDLLHLLVRRLELADQDQHHLARVVVRVLGIHQRDQIPDGFQECRQTLTTMRTDTLPEGFQHGIERFDTVRGGRFSERCQRECRNRAYLLLLVHQTVLNNFNERL</sequence>
<organism evidence="1">
    <name type="scientific">Anopheles braziliensis</name>
    <dbReference type="NCBI Taxonomy" id="58242"/>
    <lineage>
        <taxon>Eukaryota</taxon>
        <taxon>Metazoa</taxon>
        <taxon>Ecdysozoa</taxon>
        <taxon>Arthropoda</taxon>
        <taxon>Hexapoda</taxon>
        <taxon>Insecta</taxon>
        <taxon>Pterygota</taxon>
        <taxon>Neoptera</taxon>
        <taxon>Endopterygota</taxon>
        <taxon>Diptera</taxon>
        <taxon>Nematocera</taxon>
        <taxon>Culicoidea</taxon>
        <taxon>Culicidae</taxon>
        <taxon>Anophelinae</taxon>
        <taxon>Anopheles</taxon>
    </lineage>
</organism>
<proteinExistence type="predicted"/>
<reference evidence="1" key="1">
    <citation type="submission" date="2018-01" db="EMBL/GenBank/DDBJ databases">
        <title>An insight into the sialome of Amazonian anophelines.</title>
        <authorList>
            <person name="Ribeiro J.M."/>
            <person name="Scarpassa V."/>
            <person name="Calvo E."/>
        </authorList>
    </citation>
    <scope>NUCLEOTIDE SEQUENCE</scope>
    <source>
        <tissue evidence="1">Salivary glands</tissue>
    </source>
</reference>
<name>A0A2M3ZTH8_9DIPT</name>
<accession>A0A2M3ZTH8</accession>
<dbReference type="AlphaFoldDB" id="A0A2M3ZTH8"/>
<dbReference type="EMBL" id="GGFM01010917">
    <property type="protein sequence ID" value="MBW31668.1"/>
    <property type="molecule type" value="Transcribed_RNA"/>
</dbReference>
<protein>
    <submittedName>
        <fullName evidence="1">Putative secreted peptide</fullName>
    </submittedName>
</protein>